<dbReference type="PANTHER" id="PTHR34448:SF1">
    <property type="entry name" value="BLL6088 PROTEIN"/>
    <property type="match status" value="1"/>
</dbReference>
<dbReference type="PANTHER" id="PTHR34448">
    <property type="entry name" value="AMINOPEPTIDASE"/>
    <property type="match status" value="1"/>
</dbReference>
<dbReference type="InterPro" id="IPR035097">
    <property type="entry name" value="M29_N-terminal"/>
</dbReference>
<comment type="similarity">
    <text evidence="4">Belongs to the peptidase M29 family.</text>
</comment>
<gene>
    <name evidence="10" type="ORF">EDD58_103466</name>
</gene>
<protein>
    <submittedName>
        <fullName evidence="10">Aminopeptidase</fullName>
    </submittedName>
</protein>
<evidence type="ECO:0000256" key="3">
    <source>
        <dbReference type="ARBA" id="ARBA00001947"/>
    </source>
</evidence>
<evidence type="ECO:0000313" key="11">
    <source>
        <dbReference type="Proteomes" id="UP000294937"/>
    </source>
</evidence>
<evidence type="ECO:0000256" key="4">
    <source>
        <dbReference type="ARBA" id="ARBA00008236"/>
    </source>
</evidence>
<keyword evidence="5 10" id="KW-0031">Aminopeptidase</keyword>
<name>A0A4R3L5G5_9BACL</name>
<reference evidence="10 11" key="1">
    <citation type="submission" date="2019-03" db="EMBL/GenBank/DDBJ databases">
        <title>Genomic Encyclopedia of Type Strains, Phase IV (KMG-IV): sequencing the most valuable type-strain genomes for metagenomic binning, comparative biology and taxonomic classification.</title>
        <authorList>
            <person name="Goeker M."/>
        </authorList>
    </citation>
    <scope>NUCLEOTIDE SEQUENCE [LARGE SCALE GENOMIC DNA]</scope>
    <source>
        <strain evidence="10 11">DSM 45707</strain>
    </source>
</reference>
<proteinExistence type="inferred from homology"/>
<dbReference type="EMBL" id="SMAG01000003">
    <property type="protein sequence ID" value="TCS95041.1"/>
    <property type="molecule type" value="Genomic_DNA"/>
</dbReference>
<comment type="caution">
    <text evidence="10">The sequence shown here is derived from an EMBL/GenBank/DDBJ whole genome shotgun (WGS) entry which is preliminary data.</text>
</comment>
<evidence type="ECO:0000313" key="10">
    <source>
        <dbReference type="EMBL" id="TCS95041.1"/>
    </source>
</evidence>
<dbReference type="SUPFAM" id="SSF144052">
    <property type="entry name" value="Thermophilic metalloprotease-like"/>
    <property type="match status" value="1"/>
</dbReference>
<evidence type="ECO:0000256" key="2">
    <source>
        <dbReference type="ARBA" id="ARBA00001946"/>
    </source>
</evidence>
<dbReference type="RefSeq" id="WP_131924399.1">
    <property type="nucleotide sequence ID" value="NZ_SMAG01000003.1"/>
</dbReference>
<keyword evidence="11" id="KW-1185">Reference proteome</keyword>
<dbReference type="GO" id="GO:0046872">
    <property type="term" value="F:metal ion binding"/>
    <property type="evidence" value="ECO:0007669"/>
    <property type="project" value="UniProtKB-KW"/>
</dbReference>
<comment type="cofactor">
    <cofactor evidence="3">
        <name>Zn(2+)</name>
        <dbReference type="ChEBI" id="CHEBI:29105"/>
    </cofactor>
</comment>
<dbReference type="AlphaFoldDB" id="A0A4R3L5G5"/>
<accession>A0A4R3L5G5</accession>
<dbReference type="InterPro" id="IPR000787">
    <property type="entry name" value="Peptidase_M29"/>
</dbReference>
<evidence type="ECO:0000256" key="1">
    <source>
        <dbReference type="ARBA" id="ARBA00001941"/>
    </source>
</evidence>
<keyword evidence="7" id="KW-0479">Metal-binding</keyword>
<dbReference type="Pfam" id="PF02073">
    <property type="entry name" value="Peptidase_M29"/>
    <property type="match status" value="1"/>
</dbReference>
<comment type="cofactor">
    <cofactor evidence="2">
        <name>Mg(2+)</name>
        <dbReference type="ChEBI" id="CHEBI:18420"/>
    </cofactor>
</comment>
<dbReference type="GO" id="GO:0006508">
    <property type="term" value="P:proteolysis"/>
    <property type="evidence" value="ECO:0007669"/>
    <property type="project" value="UniProtKB-KW"/>
</dbReference>
<evidence type="ECO:0000256" key="9">
    <source>
        <dbReference type="ARBA" id="ARBA00023049"/>
    </source>
</evidence>
<keyword evidence="9" id="KW-0482">Metalloprotease</keyword>
<dbReference type="OrthoDB" id="9803993at2"/>
<evidence type="ECO:0000256" key="7">
    <source>
        <dbReference type="ARBA" id="ARBA00022723"/>
    </source>
</evidence>
<dbReference type="GO" id="GO:0004177">
    <property type="term" value="F:aminopeptidase activity"/>
    <property type="evidence" value="ECO:0007669"/>
    <property type="project" value="UniProtKB-KW"/>
</dbReference>
<organism evidence="10 11">
    <name type="scientific">Hazenella coriacea</name>
    <dbReference type="NCBI Taxonomy" id="1179467"/>
    <lineage>
        <taxon>Bacteria</taxon>
        <taxon>Bacillati</taxon>
        <taxon>Bacillota</taxon>
        <taxon>Bacilli</taxon>
        <taxon>Bacillales</taxon>
        <taxon>Thermoactinomycetaceae</taxon>
        <taxon>Hazenella</taxon>
    </lineage>
</organism>
<dbReference type="GO" id="GO:0008237">
    <property type="term" value="F:metallopeptidase activity"/>
    <property type="evidence" value="ECO:0007669"/>
    <property type="project" value="UniProtKB-KW"/>
</dbReference>
<dbReference type="InterPro" id="IPR052170">
    <property type="entry name" value="M29_Exopeptidase"/>
</dbReference>
<keyword evidence="8" id="KW-0378">Hydrolase</keyword>
<evidence type="ECO:0000256" key="8">
    <source>
        <dbReference type="ARBA" id="ARBA00022801"/>
    </source>
</evidence>
<keyword evidence="6" id="KW-0645">Protease</keyword>
<dbReference type="Proteomes" id="UP000294937">
    <property type="component" value="Unassembled WGS sequence"/>
</dbReference>
<evidence type="ECO:0000256" key="5">
    <source>
        <dbReference type="ARBA" id="ARBA00022438"/>
    </source>
</evidence>
<comment type="cofactor">
    <cofactor evidence="1">
        <name>Co(2+)</name>
        <dbReference type="ChEBI" id="CHEBI:48828"/>
    </cofactor>
</comment>
<sequence>MRDLRIAKLAQILVEHSCRVQKGERVLIDVFGSDRELAKELVSAVYQAGGYPYVQLNDQAVTRAMLLGTSEEHLETLSNQALAFMKEMDCYIGIRGSENVSELSDVPDDKQRLYAQIFNHRVHSEQRVKKTKWVVLRFPNSAMAQLANMSTEAFEDFYFQVCNVDYDKMAEAMEPLVKRMEQANEVHIVGPGTDLTFSIKDIPVVKCAGENNVPDGEVFTAPVRDSVNGVITFNTPTVYQGSSFENVRLEFKDGKVINATSNNTERLNQILDSDEGARFIGEFSIAVNPFINHPMKDILFDEKINGSFHFTPGQAYEEADNGNRSSIHWDMVHIQRADYGGGEMYFDGELIRKDGLFVIDDLKPLNPENLKKNDSF</sequence>
<dbReference type="Gene3D" id="3.40.1830.10">
    <property type="entry name" value="Thermophilic metalloprotease (M29)"/>
    <property type="match status" value="1"/>
</dbReference>
<evidence type="ECO:0000256" key="6">
    <source>
        <dbReference type="ARBA" id="ARBA00022670"/>
    </source>
</evidence>